<dbReference type="eggNOG" id="ENOG502QSEI">
    <property type="taxonomic scope" value="Eukaryota"/>
</dbReference>
<evidence type="ECO:0000313" key="4">
    <source>
        <dbReference type="RefSeq" id="XP_027188945.1"/>
    </source>
</evidence>
<dbReference type="Proteomes" id="UP000087171">
    <property type="component" value="Chromosome Ca4"/>
</dbReference>
<proteinExistence type="predicted"/>
<dbReference type="RefSeq" id="XP_027188945.1">
    <property type="nucleotide sequence ID" value="XM_027333144.1"/>
</dbReference>
<dbReference type="RefSeq" id="XP_027188947.1">
    <property type="nucleotide sequence ID" value="XM_027333146.1"/>
</dbReference>
<gene>
    <name evidence="3 4 5 6" type="primary">LOC101495639</name>
</gene>
<dbReference type="AlphaFoldDB" id="A0A1S3E3A1"/>
<evidence type="ECO:0000313" key="3">
    <source>
        <dbReference type="RefSeq" id="XP_012569847.1"/>
    </source>
</evidence>
<dbReference type="RefSeq" id="XP_027188946.1">
    <property type="nucleotide sequence ID" value="XM_027333145.1"/>
</dbReference>
<protein>
    <submittedName>
        <fullName evidence="3 4">Uncharacterized protein LOC101495639</fullName>
    </submittedName>
</protein>
<accession>A0A1S3E3A1</accession>
<dbReference type="GeneID" id="101495639"/>
<evidence type="ECO:0000313" key="2">
    <source>
        <dbReference type="Proteomes" id="UP000087171"/>
    </source>
</evidence>
<reference evidence="2" key="1">
    <citation type="journal article" date="2013" name="Nat. Biotechnol.">
        <title>Draft genome sequence of chickpea (Cicer arietinum) provides a resource for trait improvement.</title>
        <authorList>
            <person name="Varshney R.K."/>
            <person name="Song C."/>
            <person name="Saxena R.K."/>
            <person name="Azam S."/>
            <person name="Yu S."/>
            <person name="Sharpe A.G."/>
            <person name="Cannon S."/>
            <person name="Baek J."/>
            <person name="Rosen B.D."/>
            <person name="Tar'an B."/>
            <person name="Millan T."/>
            <person name="Zhang X."/>
            <person name="Ramsay L.D."/>
            <person name="Iwata A."/>
            <person name="Wang Y."/>
            <person name="Nelson W."/>
            <person name="Farmer A.D."/>
            <person name="Gaur P.M."/>
            <person name="Soderlund C."/>
            <person name="Penmetsa R.V."/>
            <person name="Xu C."/>
            <person name="Bharti A.K."/>
            <person name="He W."/>
            <person name="Winter P."/>
            <person name="Zhao S."/>
            <person name="Hane J.K."/>
            <person name="Carrasquilla-Garcia N."/>
            <person name="Condie J.A."/>
            <person name="Upadhyaya H.D."/>
            <person name="Luo M.C."/>
            <person name="Thudi M."/>
            <person name="Gowda C.L."/>
            <person name="Singh N.P."/>
            <person name="Lichtenzveig J."/>
            <person name="Gali K.K."/>
            <person name="Rubio J."/>
            <person name="Nadarajan N."/>
            <person name="Dolezel J."/>
            <person name="Bansal K.C."/>
            <person name="Xu X."/>
            <person name="Edwards D."/>
            <person name="Zhang G."/>
            <person name="Kahl G."/>
            <person name="Gil J."/>
            <person name="Singh K.B."/>
            <person name="Datta S.K."/>
            <person name="Jackson S.A."/>
            <person name="Wang J."/>
            <person name="Cook D.R."/>
        </authorList>
    </citation>
    <scope>NUCLEOTIDE SEQUENCE [LARGE SCALE GENOMIC DNA]</scope>
    <source>
        <strain evidence="2">cv. CDC Frontier</strain>
    </source>
</reference>
<dbReference type="OrthoDB" id="166375at2759"/>
<sequence length="632" mass="71460">MKPKTGFELILNYSSQCNEKKLKNDSSAGANAASRVNTKFSACDPLSEIVWSPDKGYSLKCVDSSFTNKNISLFQDVEPSSMVLALLQSVTCTTDKPIDDVFVQPLAVICAKSNVSSSDTPVKHPTSYSAVIIPECKPYQEHDAESSANLEKMNSARGTPNLANYLKENLMSHWEKEKNICAQANIETAKICKIMEKENKSSTISGRINRRPLGSLLVPESESKPSMEQNPSPRKHCKEGMDTRVEHLIEDKGSGALGTYLISSGIRRSKKMELAAEKELKNFNYEATSAAKSRISVLKEENDSHLSCENYHSTELFLSSRKRCKQQVILGSKKVKMEIQETSYSKSYVKRDSSFTSLFSNMMKGYLQSSQEENKSLPLAHENRDHRLLQPHKDQDQKLKNSFKSYFKSTHCQSVENFGTIMSHQEEDDAGASLQLQIRPINFLNSHEDLKNNTLENENCYNMVLSKEKEGVALHSPSRQNKNNNENVESLELYERKEIGHKNDTTEDLWITRFSPKSIVSDNLTERGGFQTTSTYFSMLTEKHISHLNNCKVEETKEQSGDNKLLSEAKSLKNCCIDKEASICPKVEKKNNDHISKYKVNHVTPFKRLSNYEPMVSMFARRLGAIKQCQQN</sequence>
<feature type="region of interest" description="Disordered" evidence="1">
    <location>
        <begin position="217"/>
        <end position="237"/>
    </location>
</feature>
<reference evidence="3 4" key="2">
    <citation type="submission" date="2025-04" db="UniProtKB">
        <authorList>
            <consortium name="RefSeq"/>
        </authorList>
    </citation>
    <scope>IDENTIFICATION</scope>
    <source>
        <tissue evidence="3 4">Etiolated seedlings</tissue>
    </source>
</reference>
<evidence type="ECO:0000313" key="6">
    <source>
        <dbReference type="RefSeq" id="XP_027188947.1"/>
    </source>
</evidence>
<organism evidence="2 6">
    <name type="scientific">Cicer arietinum</name>
    <name type="common">Chickpea</name>
    <name type="synonym">Garbanzo</name>
    <dbReference type="NCBI Taxonomy" id="3827"/>
    <lineage>
        <taxon>Eukaryota</taxon>
        <taxon>Viridiplantae</taxon>
        <taxon>Streptophyta</taxon>
        <taxon>Embryophyta</taxon>
        <taxon>Tracheophyta</taxon>
        <taxon>Spermatophyta</taxon>
        <taxon>Magnoliopsida</taxon>
        <taxon>eudicotyledons</taxon>
        <taxon>Gunneridae</taxon>
        <taxon>Pentapetalae</taxon>
        <taxon>rosids</taxon>
        <taxon>fabids</taxon>
        <taxon>Fabales</taxon>
        <taxon>Fabaceae</taxon>
        <taxon>Papilionoideae</taxon>
        <taxon>50 kb inversion clade</taxon>
        <taxon>NPAAA clade</taxon>
        <taxon>Hologalegina</taxon>
        <taxon>IRL clade</taxon>
        <taxon>Cicereae</taxon>
        <taxon>Cicer</taxon>
    </lineage>
</organism>
<dbReference type="KEGG" id="cam:101495639"/>
<evidence type="ECO:0000313" key="5">
    <source>
        <dbReference type="RefSeq" id="XP_027188946.1"/>
    </source>
</evidence>
<evidence type="ECO:0000256" key="1">
    <source>
        <dbReference type="SAM" id="MobiDB-lite"/>
    </source>
</evidence>
<keyword evidence="2" id="KW-1185">Reference proteome</keyword>
<dbReference type="STRING" id="3827.A0A1S3E3A1"/>
<dbReference type="PANTHER" id="PTHR38940">
    <property type="entry name" value="PLUS3 DOMAIN-CONTAINING PROTEIN"/>
    <property type="match status" value="1"/>
</dbReference>
<name>A0A1S3E3A1_CICAR</name>
<dbReference type="PANTHER" id="PTHR38940:SF5">
    <property type="match status" value="1"/>
</dbReference>
<dbReference type="RefSeq" id="XP_012569847.1">
    <property type="nucleotide sequence ID" value="XM_012714393.2"/>
</dbReference>
<dbReference type="PaxDb" id="3827-XP_004495339.1"/>